<feature type="transmembrane region" description="Helical" evidence="1">
    <location>
        <begin position="20"/>
        <end position="42"/>
    </location>
</feature>
<name>F2FAU7_SOLSS</name>
<evidence type="ECO:0000256" key="1">
    <source>
        <dbReference type="SAM" id="Phobius"/>
    </source>
</evidence>
<keyword evidence="1" id="KW-1133">Transmembrane helix</keyword>
<dbReference type="EMBL" id="AP012158">
    <property type="protein sequence ID" value="BAK18241.1"/>
    <property type="molecule type" value="Genomic_DNA"/>
</dbReference>
<proteinExistence type="predicted"/>
<geneLocation type="plasmid" evidence="2 3">
    <name>pSSIL1</name>
</geneLocation>
<evidence type="ECO:0000313" key="3">
    <source>
        <dbReference type="Proteomes" id="UP000006691"/>
    </source>
</evidence>
<keyword evidence="3" id="KW-1185">Reference proteome</keyword>
<reference evidence="2 3" key="1">
    <citation type="journal article" date="2012" name="J. Biosci. Bioeng.">
        <title>Complete genome sequence and characterization of the N-acylhomoserine lactone-degrading gene of the potato leaf-associated Solibacillus silvestris.</title>
        <authorList>
            <person name="Morohoshi T."/>
            <person name="Tominaga Y."/>
            <person name="Someya N."/>
            <person name="Ikeda T."/>
        </authorList>
    </citation>
    <scope>NUCLEOTIDE SEQUENCE [LARGE SCALE GENOMIC DNA]</scope>
    <source>
        <strain evidence="2 3">StLB046</strain>
        <plasmid evidence="3">pSSIL1</plasmid>
    </source>
</reference>
<dbReference type="HOGENOM" id="CLU_2425347_0_0_9"/>
<feature type="transmembrane region" description="Helical" evidence="1">
    <location>
        <begin position="65"/>
        <end position="85"/>
    </location>
</feature>
<dbReference type="KEGG" id="siv:SSIL_3818"/>
<keyword evidence="1" id="KW-0472">Membrane</keyword>
<dbReference type="RefSeq" id="WP_014829540.1">
    <property type="nucleotide sequence ID" value="NC_018069.1"/>
</dbReference>
<keyword evidence="2" id="KW-0614">Plasmid</keyword>
<gene>
    <name evidence="2" type="ORF">SSIL_3818</name>
</gene>
<organism evidence="2 3">
    <name type="scientific">Solibacillus silvestris (strain StLB046)</name>
    <name type="common">Bacillus silvestris</name>
    <dbReference type="NCBI Taxonomy" id="1002809"/>
    <lineage>
        <taxon>Bacteria</taxon>
        <taxon>Bacillati</taxon>
        <taxon>Bacillota</taxon>
        <taxon>Bacilli</taxon>
        <taxon>Bacillales</taxon>
        <taxon>Caryophanaceae</taxon>
        <taxon>Solibacillus</taxon>
    </lineage>
</organism>
<sequence>MFQNFFERAFVVTLHLLKWLFIILICCSGIIIGLVLLAIFGFDIPDMEPFINIILIPLMLFGNKISLIILNIIIAIVIIVNLFLLRKKLED</sequence>
<dbReference type="AlphaFoldDB" id="F2FAU7"/>
<accession>F2FAU7</accession>
<keyword evidence="1" id="KW-0812">Transmembrane</keyword>
<dbReference type="Proteomes" id="UP000006691">
    <property type="component" value="Plasmid pSSIL1"/>
</dbReference>
<evidence type="ECO:0000313" key="2">
    <source>
        <dbReference type="EMBL" id="BAK18241.1"/>
    </source>
</evidence>
<protein>
    <submittedName>
        <fullName evidence="2">FOG: TPR repeat</fullName>
    </submittedName>
</protein>